<sequence>MPYKLSDSVKEKIEREATKYPSRRAAVKSALRYAQQEFGWVSEDVIKAVSEVLGL</sequence>
<dbReference type="InterPro" id="IPR036249">
    <property type="entry name" value="Thioredoxin-like_sf"/>
</dbReference>
<gene>
    <name evidence="4" type="ORF">METZ01_LOCUS264197</name>
</gene>
<accession>A0A382JJJ6</accession>
<name>A0A382JJJ6_9ZZZZ</name>
<dbReference type="Pfam" id="PF01257">
    <property type="entry name" value="2Fe-2S_thioredx"/>
    <property type="match status" value="1"/>
</dbReference>
<dbReference type="GO" id="GO:0046872">
    <property type="term" value="F:metal ion binding"/>
    <property type="evidence" value="ECO:0007669"/>
    <property type="project" value="UniProtKB-KW"/>
</dbReference>
<keyword evidence="2" id="KW-0408">Iron</keyword>
<protein>
    <submittedName>
        <fullName evidence="4">Uncharacterized protein</fullName>
    </submittedName>
</protein>
<organism evidence="4">
    <name type="scientific">marine metagenome</name>
    <dbReference type="NCBI Taxonomy" id="408172"/>
    <lineage>
        <taxon>unclassified sequences</taxon>
        <taxon>metagenomes</taxon>
        <taxon>ecological metagenomes</taxon>
    </lineage>
</organism>
<dbReference type="InterPro" id="IPR041921">
    <property type="entry name" value="NuoE_N"/>
</dbReference>
<evidence type="ECO:0000256" key="1">
    <source>
        <dbReference type="ARBA" id="ARBA00022723"/>
    </source>
</evidence>
<dbReference type="GO" id="GO:0051536">
    <property type="term" value="F:iron-sulfur cluster binding"/>
    <property type="evidence" value="ECO:0007669"/>
    <property type="project" value="UniProtKB-KW"/>
</dbReference>
<feature type="non-terminal residue" evidence="4">
    <location>
        <position position="55"/>
    </location>
</feature>
<dbReference type="Gene3D" id="1.10.10.1590">
    <property type="entry name" value="NADH-quinone oxidoreductase subunit E"/>
    <property type="match status" value="1"/>
</dbReference>
<keyword evidence="3" id="KW-0411">Iron-sulfur</keyword>
<evidence type="ECO:0000256" key="3">
    <source>
        <dbReference type="ARBA" id="ARBA00023014"/>
    </source>
</evidence>
<evidence type="ECO:0000313" key="4">
    <source>
        <dbReference type="EMBL" id="SVC11343.1"/>
    </source>
</evidence>
<dbReference type="AlphaFoldDB" id="A0A382JJJ6"/>
<reference evidence="4" key="1">
    <citation type="submission" date="2018-05" db="EMBL/GenBank/DDBJ databases">
        <authorList>
            <person name="Lanie J.A."/>
            <person name="Ng W.-L."/>
            <person name="Kazmierczak K.M."/>
            <person name="Andrzejewski T.M."/>
            <person name="Davidsen T.M."/>
            <person name="Wayne K.J."/>
            <person name="Tettelin H."/>
            <person name="Glass J.I."/>
            <person name="Rusch D."/>
            <person name="Podicherti R."/>
            <person name="Tsui H.-C.T."/>
            <person name="Winkler M.E."/>
        </authorList>
    </citation>
    <scope>NUCLEOTIDE SEQUENCE</scope>
</reference>
<proteinExistence type="predicted"/>
<keyword evidence="1" id="KW-0479">Metal-binding</keyword>
<dbReference type="SUPFAM" id="SSF52833">
    <property type="entry name" value="Thioredoxin-like"/>
    <property type="match status" value="1"/>
</dbReference>
<dbReference type="EMBL" id="UINC01074298">
    <property type="protein sequence ID" value="SVC11343.1"/>
    <property type="molecule type" value="Genomic_DNA"/>
</dbReference>
<evidence type="ECO:0000256" key="2">
    <source>
        <dbReference type="ARBA" id="ARBA00023004"/>
    </source>
</evidence>